<comment type="cofactor">
    <cofactor evidence="1">
        <name>L-ascorbate</name>
        <dbReference type="ChEBI" id="CHEBI:38290"/>
    </cofactor>
</comment>
<organism evidence="6 7">
    <name type="scientific">Plasmodiophora brassicae</name>
    <name type="common">Clubroot disease agent</name>
    <dbReference type="NCBI Taxonomy" id="37360"/>
    <lineage>
        <taxon>Eukaryota</taxon>
        <taxon>Sar</taxon>
        <taxon>Rhizaria</taxon>
        <taxon>Endomyxa</taxon>
        <taxon>Phytomyxea</taxon>
        <taxon>Plasmodiophorida</taxon>
        <taxon>Plasmodiophoridae</taxon>
        <taxon>Plasmodiophora</taxon>
    </lineage>
</organism>
<evidence type="ECO:0000256" key="4">
    <source>
        <dbReference type="ARBA" id="ARBA00023002"/>
    </source>
</evidence>
<geneLocation type="mitochondrion" evidence="6"/>
<dbReference type="GO" id="GO:0071456">
    <property type="term" value="P:cellular response to hypoxia"/>
    <property type="evidence" value="ECO:0007669"/>
    <property type="project" value="TreeGrafter"/>
</dbReference>
<keyword evidence="4" id="KW-0560">Oxidoreductase</keyword>
<keyword evidence="3" id="KW-0223">Dioxygenase</keyword>
<dbReference type="InterPro" id="IPR051559">
    <property type="entry name" value="HIF_prolyl_hydroxylases"/>
</dbReference>
<dbReference type="GO" id="GO:0031418">
    <property type="term" value="F:L-ascorbic acid binding"/>
    <property type="evidence" value="ECO:0007669"/>
    <property type="project" value="UniProtKB-KW"/>
</dbReference>
<accession>A0A3P3YMS1</accession>
<dbReference type="GO" id="GO:0008198">
    <property type="term" value="F:ferrous iron binding"/>
    <property type="evidence" value="ECO:0007669"/>
    <property type="project" value="TreeGrafter"/>
</dbReference>
<dbReference type="PANTHER" id="PTHR12907:SF26">
    <property type="entry name" value="HIF PROLYL HYDROXYLASE, ISOFORM C"/>
    <property type="match status" value="1"/>
</dbReference>
<keyword evidence="2" id="KW-0847">Vitamin C</keyword>
<gene>
    <name evidence="6" type="ORF">PLBR_LOCUS8594</name>
</gene>
<dbReference type="AlphaFoldDB" id="A0A3P3YMS1"/>
<dbReference type="Proteomes" id="UP000290189">
    <property type="component" value="Unassembled WGS sequence"/>
</dbReference>
<dbReference type="Gene3D" id="2.60.120.620">
    <property type="entry name" value="q2cbj1_9rhob like domain"/>
    <property type="match status" value="1"/>
</dbReference>
<proteinExistence type="predicted"/>
<dbReference type="SMART" id="SM00702">
    <property type="entry name" value="P4Hc"/>
    <property type="match status" value="1"/>
</dbReference>
<dbReference type="Pfam" id="PF13640">
    <property type="entry name" value="2OG-FeII_Oxy_3"/>
    <property type="match status" value="1"/>
</dbReference>
<sequence>MRAPRRWVHSAPAPVRFAWNVGGEAFARLRRHGYAVVDNAMPEETARALRQEMIRAAVEQTSLLSANATILVRDRDRVLVPKRGIAELDLASPTVAQQLPVLSGFAADATLAEAVRYGLGGRREVVRQTVKAQINFGGGACFPMHFDTHEGVDTRFLTAIVYLNEGYEAGRDGGQLRLYPFPSASVDVEPVFNRCVMFSSPFCLHRVLPSRTERLCFTIWLWDGTGVGAGEPPAASAPPGNAVTEIQKYLLHPRRRALLAKLHYAEEWERSIVESHDDNEQTRALIQAHRNDVHRIKSALGHHLTMLLKMPKPDLQWF</sequence>
<evidence type="ECO:0000256" key="1">
    <source>
        <dbReference type="ARBA" id="ARBA00001961"/>
    </source>
</evidence>
<dbReference type="PANTHER" id="PTHR12907">
    <property type="entry name" value="EGL NINE HOMOLOG-RELATED"/>
    <property type="match status" value="1"/>
</dbReference>
<evidence type="ECO:0000313" key="6">
    <source>
        <dbReference type="EMBL" id="SPR01379.1"/>
    </source>
</evidence>
<evidence type="ECO:0000259" key="5">
    <source>
        <dbReference type="SMART" id="SM00702"/>
    </source>
</evidence>
<dbReference type="InterPro" id="IPR006620">
    <property type="entry name" value="Pro_4_hyd_alph"/>
</dbReference>
<dbReference type="GO" id="GO:0031543">
    <property type="term" value="F:peptidyl-proline dioxygenase activity"/>
    <property type="evidence" value="ECO:0007669"/>
    <property type="project" value="TreeGrafter"/>
</dbReference>
<dbReference type="SUPFAM" id="SSF51197">
    <property type="entry name" value="Clavaminate synthase-like"/>
    <property type="match status" value="1"/>
</dbReference>
<reference evidence="6 7" key="1">
    <citation type="submission" date="2018-03" db="EMBL/GenBank/DDBJ databases">
        <authorList>
            <person name="Fogelqvist J."/>
        </authorList>
    </citation>
    <scope>NUCLEOTIDE SEQUENCE [LARGE SCALE GENOMIC DNA]</scope>
</reference>
<evidence type="ECO:0000256" key="3">
    <source>
        <dbReference type="ARBA" id="ARBA00022964"/>
    </source>
</evidence>
<feature type="domain" description="Prolyl 4-hydroxylase alpha subunit" evidence="5">
    <location>
        <begin position="32"/>
        <end position="222"/>
    </location>
</feature>
<name>A0A3P3YMS1_PLABS</name>
<dbReference type="InterPro" id="IPR044862">
    <property type="entry name" value="Pro_4_hyd_alph_FE2OG_OXY"/>
</dbReference>
<dbReference type="EMBL" id="OVEO01000017">
    <property type="protein sequence ID" value="SPR01379.1"/>
    <property type="molecule type" value="Genomic_DNA"/>
</dbReference>
<evidence type="ECO:0000313" key="7">
    <source>
        <dbReference type="Proteomes" id="UP000290189"/>
    </source>
</evidence>
<evidence type="ECO:0000256" key="2">
    <source>
        <dbReference type="ARBA" id="ARBA00022896"/>
    </source>
</evidence>
<protein>
    <recommendedName>
        <fullName evidence="5">Prolyl 4-hydroxylase alpha subunit domain-containing protein</fullName>
    </recommendedName>
</protein>
<keyword evidence="6" id="KW-0496">Mitochondrion</keyword>